<name>A0A1Q5PPN3_9ACTO</name>
<keyword evidence="5" id="KW-1185">Reference proteome</keyword>
<evidence type="ECO:0000256" key="1">
    <source>
        <dbReference type="ARBA" id="ARBA00022676"/>
    </source>
</evidence>
<keyword evidence="1" id="KW-0328">Glycosyltransferase</keyword>
<feature type="domain" description="Glycosyltransferase 2-like" evidence="3">
    <location>
        <begin position="6"/>
        <end position="115"/>
    </location>
</feature>
<comment type="caution">
    <text evidence="4">The sequence shown here is derived from an EMBL/GenBank/DDBJ whole genome shotgun (WGS) entry which is preliminary data.</text>
</comment>
<evidence type="ECO:0000313" key="5">
    <source>
        <dbReference type="Proteomes" id="UP000186785"/>
    </source>
</evidence>
<keyword evidence="2" id="KW-0808">Transferase</keyword>
<dbReference type="CDD" id="cd00761">
    <property type="entry name" value="Glyco_tranf_GTA_type"/>
    <property type="match status" value="1"/>
</dbReference>
<accession>A0A1Q5PPN3</accession>
<sequence>MKPLISIVSAVYNVVDYLPDYFISLENQTIGEELFEVVLVNDGSSDESEEVCIQWMDNTNLRVKLISQANSGVSNARNRGLQAATGKWICFADPDDWLHADFLFEMARFIFKLGSQSPNIIAGRSRIVREESHPRSDKKCISIKTFPHPLEWRFDKKSGVVDVGKYPHLIQLATNCCLINKRILDQEKFNEEVRPTFEDAELIVRILRHDSRIGLCRQASYYYRKRSTTKTSITSQSFERVEKYTDLFDTALIPLIESTKGTDIERYVINLVFYEIGWIDSYIRQNGDYKLFFSTARGRNQMLSHFRARAIQVFGSLDKEKTVDVWSHFPKKRIANLIDFLAKDGINSTSFKELKLIFTDDLNEELFYKFMEIRHNHLRGRVGAFLLRRHFWFLYHLLF</sequence>
<dbReference type="Pfam" id="PF00535">
    <property type="entry name" value="Glycos_transf_2"/>
    <property type="match status" value="1"/>
</dbReference>
<reference evidence="4 5" key="1">
    <citation type="submission" date="2016-11" db="EMBL/GenBank/DDBJ databases">
        <title>Actinomyces gypaetusis sp. nov. isolated from the vulture Gypaetus barbatus in Qinghai Tibet Plateau China.</title>
        <authorList>
            <person name="Meng X."/>
        </authorList>
    </citation>
    <scope>NUCLEOTIDE SEQUENCE [LARGE SCALE GENOMIC DNA]</scope>
    <source>
        <strain evidence="4 5">VUL4_2</strain>
    </source>
</reference>
<dbReference type="Proteomes" id="UP000186785">
    <property type="component" value="Unassembled WGS sequence"/>
</dbReference>
<protein>
    <recommendedName>
        <fullName evidence="3">Glycosyltransferase 2-like domain-containing protein</fullName>
    </recommendedName>
</protein>
<proteinExistence type="predicted"/>
<dbReference type="AlphaFoldDB" id="A0A1Q5PPN3"/>
<gene>
    <name evidence="4" type="ORF">BSR29_00510</name>
</gene>
<dbReference type="PANTHER" id="PTHR22916">
    <property type="entry name" value="GLYCOSYLTRANSFERASE"/>
    <property type="match status" value="1"/>
</dbReference>
<dbReference type="GO" id="GO:0016757">
    <property type="term" value="F:glycosyltransferase activity"/>
    <property type="evidence" value="ECO:0007669"/>
    <property type="project" value="UniProtKB-KW"/>
</dbReference>
<dbReference type="InterPro" id="IPR001173">
    <property type="entry name" value="Glyco_trans_2-like"/>
</dbReference>
<dbReference type="SUPFAM" id="SSF53448">
    <property type="entry name" value="Nucleotide-diphospho-sugar transferases"/>
    <property type="match status" value="1"/>
</dbReference>
<organism evidence="4 5">
    <name type="scientific">Boudabousia liubingyangii</name>
    <dbReference type="NCBI Taxonomy" id="1921764"/>
    <lineage>
        <taxon>Bacteria</taxon>
        <taxon>Bacillati</taxon>
        <taxon>Actinomycetota</taxon>
        <taxon>Actinomycetes</taxon>
        <taxon>Actinomycetales</taxon>
        <taxon>Actinomycetaceae</taxon>
        <taxon>Boudabousia</taxon>
    </lineage>
</organism>
<evidence type="ECO:0000259" key="3">
    <source>
        <dbReference type="Pfam" id="PF00535"/>
    </source>
</evidence>
<dbReference type="OrthoDB" id="3192791at2"/>
<dbReference type="EMBL" id="MQSV01000001">
    <property type="protein sequence ID" value="OKL49479.1"/>
    <property type="molecule type" value="Genomic_DNA"/>
</dbReference>
<evidence type="ECO:0000313" key="4">
    <source>
        <dbReference type="EMBL" id="OKL49479.1"/>
    </source>
</evidence>
<dbReference type="Gene3D" id="3.90.550.10">
    <property type="entry name" value="Spore Coat Polysaccharide Biosynthesis Protein SpsA, Chain A"/>
    <property type="match status" value="1"/>
</dbReference>
<dbReference type="PANTHER" id="PTHR22916:SF51">
    <property type="entry name" value="GLYCOSYLTRANSFERASE EPSH-RELATED"/>
    <property type="match status" value="1"/>
</dbReference>
<dbReference type="RefSeq" id="WP_073708370.1">
    <property type="nucleotide sequence ID" value="NZ_MQSV01000001.1"/>
</dbReference>
<dbReference type="InterPro" id="IPR029044">
    <property type="entry name" value="Nucleotide-diphossugar_trans"/>
</dbReference>
<evidence type="ECO:0000256" key="2">
    <source>
        <dbReference type="ARBA" id="ARBA00022679"/>
    </source>
</evidence>